<feature type="domain" description="EXPERA" evidence="7">
    <location>
        <begin position="2"/>
        <end position="168"/>
    </location>
</feature>
<comment type="subcellular location">
    <subcellularLocation>
        <location evidence="1">Membrane</location>
        <topology evidence="1">Multi-pass membrane protein</topology>
    </subcellularLocation>
</comment>
<evidence type="ECO:0000256" key="1">
    <source>
        <dbReference type="ARBA" id="ARBA00004141"/>
    </source>
</evidence>
<evidence type="ECO:0000256" key="4">
    <source>
        <dbReference type="ARBA" id="ARBA00023136"/>
    </source>
</evidence>
<feature type="transmembrane region" description="Helical" evidence="6">
    <location>
        <begin position="153"/>
        <end position="174"/>
    </location>
</feature>
<dbReference type="PANTHER" id="PTHR31204">
    <property type="entry name" value="SIGMA INTRACELLULAR RECEPTOR 2"/>
    <property type="match status" value="1"/>
</dbReference>
<reference evidence="8" key="1">
    <citation type="submission" date="2025-08" db="UniProtKB">
        <authorList>
            <consortium name="Ensembl"/>
        </authorList>
    </citation>
    <scope>IDENTIFICATION</scope>
</reference>
<dbReference type="Proteomes" id="UP000694567">
    <property type="component" value="Unplaced"/>
</dbReference>
<evidence type="ECO:0000256" key="3">
    <source>
        <dbReference type="ARBA" id="ARBA00022989"/>
    </source>
</evidence>
<evidence type="ECO:0000256" key="2">
    <source>
        <dbReference type="ARBA" id="ARBA00022692"/>
    </source>
</evidence>
<name>A0A8C0EYJ9_BUBBB</name>
<evidence type="ECO:0000313" key="8">
    <source>
        <dbReference type="Ensembl" id="ENSBOBP00000011744.1"/>
    </source>
</evidence>
<dbReference type="PANTHER" id="PTHR31204:SF1">
    <property type="entry name" value="SIGMA INTRACELLULAR RECEPTOR 2"/>
    <property type="match status" value="1"/>
</dbReference>
<dbReference type="AlphaFoldDB" id="A0A8C0EYJ9"/>
<keyword evidence="3 5" id="KW-1133">Transmembrane helix</keyword>
<keyword evidence="4 5" id="KW-0472">Membrane</keyword>
<keyword evidence="2 5" id="KW-0812">Transmembrane</keyword>
<organism evidence="8 9">
    <name type="scientific">Bubo bubo</name>
    <name type="common">Eurasian eagle-owl</name>
    <name type="synonym">Strix bubo</name>
    <dbReference type="NCBI Taxonomy" id="30461"/>
    <lineage>
        <taxon>Eukaryota</taxon>
        <taxon>Metazoa</taxon>
        <taxon>Chordata</taxon>
        <taxon>Craniata</taxon>
        <taxon>Vertebrata</taxon>
        <taxon>Euteleostomi</taxon>
        <taxon>Archelosauria</taxon>
        <taxon>Archosauria</taxon>
        <taxon>Dinosauria</taxon>
        <taxon>Saurischia</taxon>
        <taxon>Theropoda</taxon>
        <taxon>Coelurosauria</taxon>
        <taxon>Aves</taxon>
        <taxon>Neognathae</taxon>
        <taxon>Neoaves</taxon>
        <taxon>Telluraves</taxon>
        <taxon>Strigiformes</taxon>
        <taxon>Strigidae</taxon>
        <taxon>Bubo</taxon>
    </lineage>
</organism>
<dbReference type="Pfam" id="PF05241">
    <property type="entry name" value="EBP"/>
    <property type="match status" value="1"/>
</dbReference>
<reference evidence="8" key="2">
    <citation type="submission" date="2025-09" db="UniProtKB">
        <authorList>
            <consortium name="Ensembl"/>
        </authorList>
    </citation>
    <scope>IDENTIFICATION</scope>
</reference>
<feature type="transmembrane region" description="Helical" evidence="6">
    <location>
        <begin position="81"/>
        <end position="102"/>
    </location>
</feature>
<proteinExistence type="predicted"/>
<dbReference type="GO" id="GO:0016020">
    <property type="term" value="C:membrane"/>
    <property type="evidence" value="ECO:0007669"/>
    <property type="project" value="UniProtKB-SubCell"/>
</dbReference>
<dbReference type="GO" id="GO:0005783">
    <property type="term" value="C:endoplasmic reticulum"/>
    <property type="evidence" value="ECO:0007669"/>
    <property type="project" value="TreeGrafter"/>
</dbReference>
<protein>
    <submittedName>
        <fullName evidence="8">Transmembrane protein 97</fullName>
    </submittedName>
</protein>
<sequence length="186" mass="21626">MLEFTFLSWRLIAARHASTHIAGLSRFARPPEEGGRFCPVAVDVQCIHLVCSFLKLTELLEWYTATFRDPLMLQPPAWFKAFMYCEAVLQLPFFPVAVYAFLKGGCRWIRTPAIIYSTHAATTLFAILAHILFHDFSQSEQLGPRTQRERLTLLSVYMPYLLIPLLILVTMLYHPHYNHVEKRKRK</sequence>
<dbReference type="InterPro" id="IPR033118">
    <property type="entry name" value="EXPERA"/>
</dbReference>
<dbReference type="InterPro" id="IPR051987">
    <property type="entry name" value="Sigma-2_receptor-like"/>
</dbReference>
<feature type="transmembrane region" description="Helical" evidence="6">
    <location>
        <begin position="114"/>
        <end position="133"/>
    </location>
</feature>
<dbReference type="PROSITE" id="PS51751">
    <property type="entry name" value="EXPERA"/>
    <property type="match status" value="1"/>
</dbReference>
<evidence type="ECO:0000259" key="7">
    <source>
        <dbReference type="PROSITE" id="PS51751"/>
    </source>
</evidence>
<keyword evidence="9" id="KW-1185">Reference proteome</keyword>
<evidence type="ECO:0000256" key="5">
    <source>
        <dbReference type="PROSITE-ProRule" id="PRU01087"/>
    </source>
</evidence>
<dbReference type="Ensembl" id="ENSBOBT00000012029.1">
    <property type="protein sequence ID" value="ENSBOBP00000011744.1"/>
    <property type="gene ID" value="ENSBOBG00000007474.1"/>
</dbReference>
<evidence type="ECO:0000256" key="6">
    <source>
        <dbReference type="SAM" id="Phobius"/>
    </source>
</evidence>
<accession>A0A8C0EYJ9</accession>
<evidence type="ECO:0000313" key="9">
    <source>
        <dbReference type="Proteomes" id="UP000694567"/>
    </source>
</evidence>